<name>A0A9W6TR50_9STRA</name>
<gene>
    <name evidence="2" type="ORF">Plil01_000684300</name>
</gene>
<reference evidence="2" key="1">
    <citation type="submission" date="2023-04" db="EMBL/GenBank/DDBJ databases">
        <title>Phytophthora lilii NBRC 32176.</title>
        <authorList>
            <person name="Ichikawa N."/>
            <person name="Sato H."/>
            <person name="Tonouchi N."/>
        </authorList>
    </citation>
    <scope>NUCLEOTIDE SEQUENCE</scope>
    <source>
        <strain evidence="2">NBRC 32176</strain>
    </source>
</reference>
<organism evidence="2 3">
    <name type="scientific">Phytophthora lilii</name>
    <dbReference type="NCBI Taxonomy" id="2077276"/>
    <lineage>
        <taxon>Eukaryota</taxon>
        <taxon>Sar</taxon>
        <taxon>Stramenopiles</taxon>
        <taxon>Oomycota</taxon>
        <taxon>Peronosporomycetes</taxon>
        <taxon>Peronosporales</taxon>
        <taxon>Peronosporaceae</taxon>
        <taxon>Phytophthora</taxon>
    </lineage>
</organism>
<dbReference type="AlphaFoldDB" id="A0A9W6TR50"/>
<sequence>MIVSNNKDTKEHPNGASISRDTQGRNKSESSNSEDDETNQTQRMNAILKRRMYRQRQKDERENLQRQQLELGKELVRVKQVKESERARFISTRPPAYFFWKSTAARQQEECARAQMEQNQLNVAVAAQAAYIKTLTNILGKRFESAITSGDYDWGHEKRCVKVTEASLFDAYIQELKKNFTRADEILTTCGITEIHTTDGMRTSVHRRESNGVVDYFQQLNKTVLPFSLNKTGQLLWGFAEQLHSRNQDYKRCGNVSDHDMIVERYRETTALKTGMKIRLLQRYVLHKFHRQMTLSTPGSSFRRAKGYFAEFKWMRLAGADCCLP</sequence>
<protein>
    <submittedName>
        <fullName evidence="2">Unnamed protein product</fullName>
    </submittedName>
</protein>
<keyword evidence="3" id="KW-1185">Reference proteome</keyword>
<evidence type="ECO:0000313" key="2">
    <source>
        <dbReference type="EMBL" id="GMF18326.1"/>
    </source>
</evidence>
<accession>A0A9W6TR50</accession>
<dbReference type="EMBL" id="BSXW01000313">
    <property type="protein sequence ID" value="GMF18326.1"/>
    <property type="molecule type" value="Genomic_DNA"/>
</dbReference>
<comment type="caution">
    <text evidence="2">The sequence shown here is derived from an EMBL/GenBank/DDBJ whole genome shotgun (WGS) entry which is preliminary data.</text>
</comment>
<evidence type="ECO:0000313" key="3">
    <source>
        <dbReference type="Proteomes" id="UP001165083"/>
    </source>
</evidence>
<dbReference type="Proteomes" id="UP001165083">
    <property type="component" value="Unassembled WGS sequence"/>
</dbReference>
<proteinExistence type="predicted"/>
<dbReference type="OrthoDB" id="10634892at2759"/>
<feature type="region of interest" description="Disordered" evidence="1">
    <location>
        <begin position="1"/>
        <end position="43"/>
    </location>
</feature>
<evidence type="ECO:0000256" key="1">
    <source>
        <dbReference type="SAM" id="MobiDB-lite"/>
    </source>
</evidence>